<accession>A0A4V4ILD9</accession>
<proteinExistence type="predicted"/>
<dbReference type="EMBL" id="QZAN01000314">
    <property type="protein sequence ID" value="THW53994.1"/>
    <property type="molecule type" value="Genomic_DNA"/>
</dbReference>
<protein>
    <submittedName>
        <fullName evidence="1">Uncharacterized protein</fullName>
    </submittedName>
</protein>
<gene>
    <name evidence="1" type="ORF">D6D20_10503</name>
</gene>
<dbReference type="Proteomes" id="UP000310421">
    <property type="component" value="Unassembled WGS sequence"/>
</dbReference>
<dbReference type="AlphaFoldDB" id="A0A4V4ILD9"/>
<reference evidence="1 2" key="1">
    <citation type="submission" date="2018-10" db="EMBL/GenBank/DDBJ databases">
        <title>Fifty Aureobasidium pullulans genomes reveal a recombining polyextremotolerant generalist.</title>
        <authorList>
            <person name="Gostincar C."/>
            <person name="Turk M."/>
            <person name="Zajc J."/>
            <person name="Gunde-Cimerman N."/>
        </authorList>
    </citation>
    <scope>NUCLEOTIDE SEQUENCE [LARGE SCALE GENOMIC DNA]</scope>
    <source>
        <strain evidence="1 2">EXF-10751</strain>
    </source>
</reference>
<evidence type="ECO:0000313" key="2">
    <source>
        <dbReference type="Proteomes" id="UP000310421"/>
    </source>
</evidence>
<comment type="caution">
    <text evidence="1">The sequence shown here is derived from an EMBL/GenBank/DDBJ whole genome shotgun (WGS) entry which is preliminary data.</text>
</comment>
<evidence type="ECO:0000313" key="1">
    <source>
        <dbReference type="EMBL" id="THW53994.1"/>
    </source>
</evidence>
<name>A0A4V4ILD9_AURPU</name>
<sequence length="308" mass="35501">MSVNTSSTHDNVLEMFEFLTASTSLNPPCLETYNASSYELLERRQFTDMIQLVNHLLFVARMQHNAQFAAAVAGILESWVSRGDPMPNSFINKSADLFATIGYRFRVMQWSVSQQAVQDMIAATKNLTLDDVDHPLELTMDGARIREDYHSFTPWAMTAYPGNFHDFNVPEQFVPTLNPYKTKIKPDHICIGFPCNFCTKVQKDFLAHESKHWEPQPCICAHLDQEIIAKELDKKICPQCGRLCIDENRRMIRDWKDAETGHLVRKFGKVDEMKTFANTTAIQMQRDVTVPDMGRHLDLNTKKWQYVM</sequence>
<organism evidence="1 2">
    <name type="scientific">Aureobasidium pullulans</name>
    <name type="common">Black yeast</name>
    <name type="synonym">Pullularia pullulans</name>
    <dbReference type="NCBI Taxonomy" id="5580"/>
    <lineage>
        <taxon>Eukaryota</taxon>
        <taxon>Fungi</taxon>
        <taxon>Dikarya</taxon>
        <taxon>Ascomycota</taxon>
        <taxon>Pezizomycotina</taxon>
        <taxon>Dothideomycetes</taxon>
        <taxon>Dothideomycetidae</taxon>
        <taxon>Dothideales</taxon>
        <taxon>Saccotheciaceae</taxon>
        <taxon>Aureobasidium</taxon>
    </lineage>
</organism>